<keyword evidence="5" id="KW-1185">Reference proteome</keyword>
<evidence type="ECO:0000256" key="3">
    <source>
        <dbReference type="RuleBase" id="RU004409"/>
    </source>
</evidence>
<keyword evidence="2 3" id="KW-0804">Transcription</keyword>
<dbReference type="OrthoDB" id="5567237at2"/>
<accession>A0A1H9MXB9</accession>
<comment type="similarity">
    <text evidence="3">Belongs to the Rsd/AlgQ family.</text>
</comment>
<gene>
    <name evidence="4" type="ORF">SAMN05216522_11915</name>
</gene>
<dbReference type="Proteomes" id="UP000242515">
    <property type="component" value="Unassembled WGS sequence"/>
</dbReference>
<protein>
    <submittedName>
        <fullName evidence="4">Regulator of sigma D</fullName>
    </submittedName>
</protein>
<dbReference type="InterPro" id="IPR007448">
    <property type="entry name" value="Sigma70_reg_Rsd_AlgQ"/>
</dbReference>
<dbReference type="AlphaFoldDB" id="A0A1H9MXB9"/>
<organism evidence="4 5">
    <name type="scientific">Rosenbergiella nectarea</name>
    <dbReference type="NCBI Taxonomy" id="988801"/>
    <lineage>
        <taxon>Bacteria</taxon>
        <taxon>Pseudomonadati</taxon>
        <taxon>Pseudomonadota</taxon>
        <taxon>Gammaproteobacteria</taxon>
        <taxon>Enterobacterales</taxon>
        <taxon>Erwiniaceae</taxon>
        <taxon>Rosenbergiella</taxon>
    </lineage>
</organism>
<dbReference type="RefSeq" id="WP_092678410.1">
    <property type="nucleotide sequence ID" value="NZ_FOGC01000019.1"/>
</dbReference>
<proteinExistence type="inferred from homology"/>
<dbReference type="GO" id="GO:0006355">
    <property type="term" value="P:regulation of DNA-templated transcription"/>
    <property type="evidence" value="ECO:0007669"/>
    <property type="project" value="InterPro"/>
</dbReference>
<name>A0A1H9MXB9_9GAMM</name>
<dbReference type="NCBIfam" id="NF008723">
    <property type="entry name" value="PRK11718.1"/>
    <property type="match status" value="1"/>
</dbReference>
<reference evidence="5" key="1">
    <citation type="submission" date="2016-10" db="EMBL/GenBank/DDBJ databases">
        <authorList>
            <person name="Varghese N."/>
            <person name="Submissions S."/>
        </authorList>
    </citation>
    <scope>NUCLEOTIDE SEQUENCE [LARGE SCALE GENOMIC DNA]</scope>
    <source>
        <strain evidence="5">8N4</strain>
    </source>
</reference>
<sequence>MLTKLANLSEKMTVSHPMIDQWLASRRQLLVAYYQLIGLIPQKNDSQRCDEVALDAFCQRLVDYLSSGHFKRYQQIEMLLASQAQQNLLSALYPQLEDNTHTLLALYDTYLEPAISNGEIPKLRNVISEVGMQLDALFDLEDQMLLSTELVGSRDASPQLAAKQLAIDAAKPSASLSSGMLDS</sequence>
<keyword evidence="1 3" id="KW-0805">Transcription regulation</keyword>
<dbReference type="EMBL" id="FOGC01000019">
    <property type="protein sequence ID" value="SER28318.1"/>
    <property type="molecule type" value="Genomic_DNA"/>
</dbReference>
<dbReference type="STRING" id="988801.SAMN05216522_11915"/>
<evidence type="ECO:0000256" key="2">
    <source>
        <dbReference type="ARBA" id="ARBA00023163"/>
    </source>
</evidence>
<dbReference type="InterPro" id="IPR038309">
    <property type="entry name" value="Rsd/AlgQ_sf"/>
</dbReference>
<dbReference type="Pfam" id="PF04353">
    <property type="entry name" value="Rsd_AlgQ"/>
    <property type="match status" value="1"/>
</dbReference>
<dbReference type="Gene3D" id="1.20.120.1370">
    <property type="entry name" value="Regulator of RNA polymerase sigma(70) subunit, domain 4"/>
    <property type="match status" value="1"/>
</dbReference>
<evidence type="ECO:0000313" key="4">
    <source>
        <dbReference type="EMBL" id="SER28318.1"/>
    </source>
</evidence>
<evidence type="ECO:0000313" key="5">
    <source>
        <dbReference type="Proteomes" id="UP000242515"/>
    </source>
</evidence>
<evidence type="ECO:0000256" key="1">
    <source>
        <dbReference type="ARBA" id="ARBA00023015"/>
    </source>
</evidence>